<feature type="compositionally biased region" description="Basic and acidic residues" evidence="3">
    <location>
        <begin position="618"/>
        <end position="639"/>
    </location>
</feature>
<feature type="region of interest" description="Disordered" evidence="3">
    <location>
        <begin position="416"/>
        <end position="474"/>
    </location>
</feature>
<feature type="compositionally biased region" description="Low complexity" evidence="3">
    <location>
        <begin position="91"/>
        <end position="110"/>
    </location>
</feature>
<feature type="region of interest" description="Disordered" evidence="3">
    <location>
        <begin position="50"/>
        <end position="202"/>
    </location>
</feature>
<dbReference type="Pfam" id="PF15268">
    <property type="entry name" value="Dapper"/>
    <property type="match status" value="1"/>
</dbReference>
<comment type="similarity">
    <text evidence="1">Belongs to the dapper family.</text>
</comment>
<comment type="caution">
    <text evidence="4">The sequence shown here is derived from an EMBL/GenBank/DDBJ whole genome shotgun (WGS) entry which is preliminary data.</text>
</comment>
<feature type="compositionally biased region" description="Basic and acidic residues" evidence="3">
    <location>
        <begin position="190"/>
        <end position="200"/>
    </location>
</feature>
<feature type="compositionally biased region" description="Low complexity" evidence="3">
    <location>
        <begin position="138"/>
        <end position="153"/>
    </location>
</feature>
<feature type="region of interest" description="Disordered" evidence="3">
    <location>
        <begin position="288"/>
        <end position="326"/>
    </location>
</feature>
<name>A0ABR0YYI8_HUSHU</name>
<feature type="region of interest" description="Disordered" evidence="3">
    <location>
        <begin position="542"/>
        <end position="649"/>
    </location>
</feature>
<accession>A0ABR0YYI8</accession>
<gene>
    <name evidence="4" type="ORF">HHUSO_G21219</name>
</gene>
<feature type="compositionally biased region" description="Basic and acidic residues" evidence="3">
    <location>
        <begin position="114"/>
        <end position="129"/>
    </location>
</feature>
<dbReference type="PANTHER" id="PTHR15919">
    <property type="entry name" value="DAPPER-RELATED"/>
    <property type="match status" value="1"/>
</dbReference>
<feature type="compositionally biased region" description="Polar residues" evidence="3">
    <location>
        <begin position="419"/>
        <end position="438"/>
    </location>
</feature>
<feature type="compositionally biased region" description="Pro residues" evidence="3">
    <location>
        <begin position="304"/>
        <end position="319"/>
    </location>
</feature>
<protein>
    <submittedName>
        <fullName evidence="4">Uncharacterized protein</fullName>
    </submittedName>
</protein>
<organism evidence="4 5">
    <name type="scientific">Huso huso</name>
    <name type="common">Beluga</name>
    <name type="synonym">Acipenser huso</name>
    <dbReference type="NCBI Taxonomy" id="61971"/>
    <lineage>
        <taxon>Eukaryota</taxon>
        <taxon>Metazoa</taxon>
        <taxon>Chordata</taxon>
        <taxon>Craniata</taxon>
        <taxon>Vertebrata</taxon>
        <taxon>Euteleostomi</taxon>
        <taxon>Actinopterygii</taxon>
        <taxon>Chondrostei</taxon>
        <taxon>Acipenseriformes</taxon>
        <taxon>Acipenseridae</taxon>
        <taxon>Huso</taxon>
    </lineage>
</organism>
<evidence type="ECO:0000256" key="3">
    <source>
        <dbReference type="SAM" id="MobiDB-lite"/>
    </source>
</evidence>
<reference evidence="4 5" key="1">
    <citation type="submission" date="2021-05" db="EMBL/GenBank/DDBJ databases">
        <authorList>
            <person name="Zahm M."/>
            <person name="Klopp C."/>
            <person name="Cabau C."/>
            <person name="Kuhl H."/>
            <person name="Suciu R."/>
            <person name="Ciorpac M."/>
            <person name="Holostenco D."/>
            <person name="Gessner J."/>
            <person name="Wuertz S."/>
            <person name="Hohne C."/>
            <person name="Stock M."/>
            <person name="Gislard M."/>
            <person name="Lluch J."/>
            <person name="Milhes M."/>
            <person name="Lampietro C."/>
            <person name="Lopez Roques C."/>
            <person name="Donnadieu C."/>
            <person name="Du K."/>
            <person name="Schartl M."/>
            <person name="Guiguen Y."/>
        </authorList>
    </citation>
    <scope>NUCLEOTIDE SEQUENCE [LARGE SCALE GENOMIC DNA]</scope>
    <source>
        <strain evidence="4">Hh-F2</strain>
        <tissue evidence="4">Blood</tissue>
    </source>
</reference>
<proteinExistence type="inferred from homology"/>
<feature type="compositionally biased region" description="Gly residues" evidence="3">
    <location>
        <begin position="62"/>
        <end position="71"/>
    </location>
</feature>
<keyword evidence="2" id="KW-0175">Coiled coil</keyword>
<dbReference type="Proteomes" id="UP001369086">
    <property type="component" value="Unassembled WGS sequence"/>
</dbReference>
<feature type="compositionally biased region" description="Basic and acidic residues" evidence="3">
    <location>
        <begin position="546"/>
        <end position="558"/>
    </location>
</feature>
<keyword evidence="5" id="KW-1185">Reference proteome</keyword>
<feature type="compositionally biased region" description="Basic and acidic residues" evidence="3">
    <location>
        <begin position="75"/>
        <end position="88"/>
    </location>
</feature>
<evidence type="ECO:0000256" key="2">
    <source>
        <dbReference type="ARBA" id="ARBA00023054"/>
    </source>
</evidence>
<feature type="compositionally biased region" description="Basic and acidic residues" evidence="3">
    <location>
        <begin position="579"/>
        <end position="590"/>
    </location>
</feature>
<dbReference type="EMBL" id="JAHFZB010000020">
    <property type="protein sequence ID" value="KAK6477654.1"/>
    <property type="molecule type" value="Genomic_DNA"/>
</dbReference>
<sequence length="705" mass="76357">MASRKSGLNSPWSGNERVRIGERFQASLAGIIELELLKSKHWERVEAALGRTGNQYGKEGECGAGECGTGGQNDEQLRSRPSLDRLRDGVSTTLDLSQSQDLLDRSSLSSEPLEMDKRSSTHTETDASDSRPSSGFYSVSDSSLSNSCASVLSEGPGGGSLGTVPPRPRSTDDSATRWPEFRLQPQKQPGEPHPERESRRPVSTGDLELLCGLLSLVTLGPQPPRGVNPPLQTLGLDRRYQSDLISRNTHEVYPYPSPLHAVALQSPLYTEVQQGGPEDLIEDSASTRLAPGPATQIPRIRPLPTNPTPPRANPKPPGGARPSSVGSLAQLGCSGVERYISQLVLRSRCRPELSTHHKSLSMSSISSSSTSSTVVGGALPSLHSLHSLSSLATAGPGHWKARRRISTCVPAAGVRSPERISSSQLPEGSRNSWVSSRCSPEELSPGSSLVWEEGIPREEEEGERPPPGLLSQRNFSQSCLVRDPVLHRRSYKRAGSLRWTSLEADLLYQGKHASRELIKASTLSSLNLNRGSCVAEPCLKHAAQGESRDGGERDRDLPPPKPSRPSFRERLEALVSGSPDRDSPSRDKRAGLHRSGSQQVLDRPGHKRQKWTSVLEIPSHRDCGGERHSGGGRSREEAGTRVSQPDLVSGRLYFGGSGTCLSSPGAQAGGQGVADPPRLRRAKSFRELRKRMMRPFSLKSHSLKK</sequence>
<evidence type="ECO:0000256" key="1">
    <source>
        <dbReference type="ARBA" id="ARBA00010807"/>
    </source>
</evidence>
<dbReference type="InterPro" id="IPR024843">
    <property type="entry name" value="Dapper"/>
</dbReference>
<dbReference type="PANTHER" id="PTHR15919:SF14">
    <property type="entry name" value="DAPPER HOMOLOG 2"/>
    <property type="match status" value="1"/>
</dbReference>
<evidence type="ECO:0000313" key="5">
    <source>
        <dbReference type="Proteomes" id="UP001369086"/>
    </source>
</evidence>
<evidence type="ECO:0000313" key="4">
    <source>
        <dbReference type="EMBL" id="KAK6477654.1"/>
    </source>
</evidence>